<dbReference type="InterPro" id="IPR015424">
    <property type="entry name" value="PyrdxlP-dep_Trfase"/>
</dbReference>
<accession>A0A7S1XPR6</accession>
<feature type="domain" description="Aminotransferase class V" evidence="1">
    <location>
        <begin position="20"/>
        <end position="270"/>
    </location>
</feature>
<dbReference type="SUPFAM" id="SSF53383">
    <property type="entry name" value="PLP-dependent transferases"/>
    <property type="match status" value="1"/>
</dbReference>
<evidence type="ECO:0000259" key="1">
    <source>
        <dbReference type="Pfam" id="PF00266"/>
    </source>
</evidence>
<reference evidence="2" key="1">
    <citation type="submission" date="2021-01" db="EMBL/GenBank/DDBJ databases">
        <authorList>
            <person name="Corre E."/>
            <person name="Pelletier E."/>
            <person name="Niang G."/>
            <person name="Scheremetjew M."/>
            <person name="Finn R."/>
            <person name="Kale V."/>
            <person name="Holt S."/>
            <person name="Cochrane G."/>
            <person name="Meng A."/>
            <person name="Brown T."/>
            <person name="Cohen L."/>
        </authorList>
    </citation>
    <scope>NUCLEOTIDE SEQUENCE</scope>
    <source>
        <strain evidence="2">CCMP2877</strain>
    </source>
</reference>
<proteinExistence type="predicted"/>
<organism evidence="2">
    <name type="scientific">Phaeomonas parva</name>
    <dbReference type="NCBI Taxonomy" id="124430"/>
    <lineage>
        <taxon>Eukaryota</taxon>
        <taxon>Sar</taxon>
        <taxon>Stramenopiles</taxon>
        <taxon>Ochrophyta</taxon>
        <taxon>Pinguiophyceae</taxon>
        <taxon>Pinguiochrysidales</taxon>
        <taxon>Pinguiochrysidaceae</taxon>
        <taxon>Phaeomonas</taxon>
    </lineage>
</organism>
<protein>
    <recommendedName>
        <fullName evidence="1">Aminotransferase class V domain-containing protein</fullName>
    </recommendedName>
</protein>
<dbReference type="InterPro" id="IPR000192">
    <property type="entry name" value="Aminotrans_V_dom"/>
</dbReference>
<dbReference type="EMBL" id="HBGJ01019638">
    <property type="protein sequence ID" value="CAD9254335.1"/>
    <property type="molecule type" value="Transcribed_RNA"/>
</dbReference>
<dbReference type="PANTHER" id="PTHR43586">
    <property type="entry name" value="CYSTEINE DESULFURASE"/>
    <property type="match status" value="1"/>
</dbReference>
<name>A0A7S1XPR6_9STRA</name>
<evidence type="ECO:0000313" key="2">
    <source>
        <dbReference type="EMBL" id="CAD9254335.1"/>
    </source>
</evidence>
<dbReference type="Gene3D" id="3.90.1150.10">
    <property type="entry name" value="Aspartate Aminotransferase, domain 1"/>
    <property type="match status" value="1"/>
</dbReference>
<dbReference type="InterPro" id="IPR015421">
    <property type="entry name" value="PyrdxlP-dep_Trfase_major"/>
</dbReference>
<dbReference type="PANTHER" id="PTHR43586:SF15">
    <property type="entry name" value="BLR3095 PROTEIN"/>
    <property type="match status" value="1"/>
</dbReference>
<sequence length="432" mass="46612">MTMAPPPRLRLDVERDPGLVYLDNAGRTPLPRCVLKAGERALKRKVRPWEGMGNDADVDDVRARYARIIGHDNGADIALCPSTSYSMSLAAHNLVRTGVIARGTEVLVLQNQMASNVMPWQSACRRAGARLRVVPSPSRTWTEAILRDIAQDDARAAPRIAVLALPPLHWTDGALVDLEAIGAAKGGRVLVVDATQAAGAMPLSARRARVDVMAASVHKWLLSPYGMSLVYIHPRFHATWEPLEFHERRRRGSDSATWDEVGAMTRAGYPDAPVPGAARFDAGGRPNPVVVPMVREGLGVVLELRPARVAPALAAWCNVVAHAAAQLGWVALPRSSRAPHILGLRPGPKLRCPADGQDLGAAGVVARLVSGEGLDYRVKVSARCGAMRVAPHVYNTEEDARRFLSALGRATALELEQLSRQGFHTTAARAKL</sequence>
<dbReference type="Gene3D" id="3.40.640.10">
    <property type="entry name" value="Type I PLP-dependent aspartate aminotransferase-like (Major domain)"/>
    <property type="match status" value="1"/>
</dbReference>
<dbReference type="AlphaFoldDB" id="A0A7S1XPR6"/>
<dbReference type="Pfam" id="PF00266">
    <property type="entry name" value="Aminotran_5"/>
    <property type="match status" value="1"/>
</dbReference>
<dbReference type="InterPro" id="IPR015422">
    <property type="entry name" value="PyrdxlP-dep_Trfase_small"/>
</dbReference>
<gene>
    <name evidence="2" type="ORF">PPAR1163_LOCUS12702</name>
</gene>